<gene>
    <name evidence="1" type="ORF">I0Q91_03170</name>
</gene>
<dbReference type="AlphaFoldDB" id="A0A931ANJ2"/>
<sequence>MKLNKQLGIALTFAIIFILIAGFNNQQVQAVEIGGELNLNAGLNYQADGDLSTTFSGSTELEFYLPAAAGIEPRLVMQGSLRDTGDADFNFKYLYLRRRFDSGHLTLGRQPVSWSYGAVINPYDYGFSIEGLAGETLTPGIDGARYFHSLGAGRSLQAVINWPEYNSELNQLGFGTRLRLPGQGYDLSFNLASHEIPEFDFINSEIVLIGFDRLTRAGITYSGDIGELGAYGAAGYYRLNDSEIDDWVIQLGLDYSWQTGEFADRQVMVQGEYLRFIQNDLDMNALLGLALSNQSFGGQMPGGDMPANGVAGGEIFTARDLFILNISTNLDSFTNIGLALLGETENKNLMAAPYYISDLGGGLELRIDGSIGLDSNNDINTGISAGMTYYF</sequence>
<reference evidence="1" key="1">
    <citation type="submission" date="2020-11" db="EMBL/GenBank/DDBJ databases">
        <title>Halonatronomonas betainensis gen. nov., sp. nov. a novel haloalkaliphilic representative of the family Halanaerobiacae capable of betaine degradation.</title>
        <authorList>
            <person name="Boltyanskaya Y."/>
            <person name="Kevbrin V."/>
            <person name="Detkova E."/>
            <person name="Grouzdev D.S."/>
            <person name="Koziaeva V."/>
            <person name="Zhilina T."/>
        </authorList>
    </citation>
    <scope>NUCLEOTIDE SEQUENCE</scope>
    <source>
        <strain evidence="1">Z-7014</strain>
    </source>
</reference>
<dbReference type="RefSeq" id="WP_270452830.1">
    <property type="nucleotide sequence ID" value="NZ_JADPIE010000002.1"/>
</dbReference>
<dbReference type="EMBL" id="JADPIE010000002">
    <property type="protein sequence ID" value="MBF8436068.1"/>
    <property type="molecule type" value="Genomic_DNA"/>
</dbReference>
<organism evidence="1 2">
    <name type="scientific">Halonatronomonas betaini</name>
    <dbReference type="NCBI Taxonomy" id="2778430"/>
    <lineage>
        <taxon>Bacteria</taxon>
        <taxon>Bacillati</taxon>
        <taxon>Bacillota</taxon>
        <taxon>Clostridia</taxon>
        <taxon>Halanaerobiales</taxon>
        <taxon>Halarsenatibacteraceae</taxon>
        <taxon>Halonatronomonas</taxon>
    </lineage>
</organism>
<keyword evidence="2" id="KW-1185">Reference proteome</keyword>
<evidence type="ECO:0000313" key="2">
    <source>
        <dbReference type="Proteomes" id="UP000621436"/>
    </source>
</evidence>
<proteinExistence type="predicted"/>
<protein>
    <recommendedName>
        <fullName evidence="3">Porin</fullName>
    </recommendedName>
</protein>
<comment type="caution">
    <text evidence="1">The sequence shown here is derived from an EMBL/GenBank/DDBJ whole genome shotgun (WGS) entry which is preliminary data.</text>
</comment>
<name>A0A931ANJ2_9FIRM</name>
<accession>A0A931ANJ2</accession>
<evidence type="ECO:0000313" key="1">
    <source>
        <dbReference type="EMBL" id="MBF8436068.1"/>
    </source>
</evidence>
<dbReference type="Proteomes" id="UP000621436">
    <property type="component" value="Unassembled WGS sequence"/>
</dbReference>
<evidence type="ECO:0008006" key="3">
    <source>
        <dbReference type="Google" id="ProtNLM"/>
    </source>
</evidence>